<name>A0A4R6TME5_9FLAO</name>
<comment type="caution">
    <text evidence="2">The sequence shown here is derived from an EMBL/GenBank/DDBJ whole genome shotgun (WGS) entry which is preliminary data.</text>
</comment>
<evidence type="ECO:0000256" key="1">
    <source>
        <dbReference type="SAM" id="Phobius"/>
    </source>
</evidence>
<reference evidence="2 3" key="1">
    <citation type="submission" date="2019-03" db="EMBL/GenBank/DDBJ databases">
        <title>Genomic Encyclopedia of Archaeal and Bacterial Type Strains, Phase II (KMG-II): from individual species to whole genera.</title>
        <authorList>
            <person name="Goeker M."/>
        </authorList>
    </citation>
    <scope>NUCLEOTIDE SEQUENCE [LARGE SCALE GENOMIC DNA]</scope>
    <source>
        <strain evidence="2 3">DSM 18435</strain>
    </source>
</reference>
<evidence type="ECO:0000313" key="2">
    <source>
        <dbReference type="EMBL" id="TDQ31018.1"/>
    </source>
</evidence>
<evidence type="ECO:0000313" key="3">
    <source>
        <dbReference type="Proteomes" id="UP000295468"/>
    </source>
</evidence>
<feature type="transmembrane region" description="Helical" evidence="1">
    <location>
        <begin position="91"/>
        <end position="109"/>
    </location>
</feature>
<dbReference type="EMBL" id="SNYI01000002">
    <property type="protein sequence ID" value="TDQ31018.1"/>
    <property type="molecule type" value="Genomic_DNA"/>
</dbReference>
<dbReference type="RefSeq" id="WP_133643876.1">
    <property type="nucleotide sequence ID" value="NZ_SNYI01000002.1"/>
</dbReference>
<feature type="transmembrane region" description="Helical" evidence="1">
    <location>
        <begin position="53"/>
        <end position="71"/>
    </location>
</feature>
<keyword evidence="1 2" id="KW-0812">Transmembrane</keyword>
<dbReference type="InterPro" id="IPR029377">
    <property type="entry name" value="TMEM220"/>
</dbReference>
<protein>
    <submittedName>
        <fullName evidence="2">Transmembrane family 220 protein</fullName>
    </submittedName>
</protein>
<feature type="transmembrane region" description="Helical" evidence="1">
    <location>
        <begin position="30"/>
        <end position="48"/>
    </location>
</feature>
<keyword evidence="1" id="KW-1133">Transmembrane helix</keyword>
<dbReference type="AlphaFoldDB" id="A0A4R6TME5"/>
<proteinExistence type="predicted"/>
<keyword evidence="1" id="KW-0472">Membrane</keyword>
<dbReference type="Pfam" id="PF15071">
    <property type="entry name" value="TMEM220"/>
    <property type="match status" value="1"/>
</dbReference>
<keyword evidence="3" id="KW-1185">Reference proteome</keyword>
<sequence length="118" mass="13579">MKVFFKVFAIVFGILFLWAAFVQYNDPDAFLWYAVYGSAFVISVLFALDRLPWLIPAVLFILFMAGVAYSWPETYQGVTIGEGNIDNIEKAREALGLLIMAILMLIYTLRIRYIRKQP</sequence>
<gene>
    <name evidence="2" type="ORF">CLV82_1716</name>
</gene>
<dbReference type="OrthoDB" id="329078at2"/>
<feature type="transmembrane region" description="Helical" evidence="1">
    <location>
        <begin position="7"/>
        <end position="24"/>
    </location>
</feature>
<accession>A0A4R6TME5</accession>
<dbReference type="Proteomes" id="UP000295468">
    <property type="component" value="Unassembled WGS sequence"/>
</dbReference>
<organism evidence="2 3">
    <name type="scientific">Zeaxanthinibacter enoshimensis</name>
    <dbReference type="NCBI Taxonomy" id="392009"/>
    <lineage>
        <taxon>Bacteria</taxon>
        <taxon>Pseudomonadati</taxon>
        <taxon>Bacteroidota</taxon>
        <taxon>Flavobacteriia</taxon>
        <taxon>Flavobacteriales</taxon>
        <taxon>Flavobacteriaceae</taxon>
        <taxon>Zeaxanthinibacter</taxon>
    </lineage>
</organism>